<evidence type="ECO:0000313" key="4">
    <source>
        <dbReference type="Proteomes" id="UP001204615"/>
    </source>
</evidence>
<evidence type="ECO:0000256" key="1">
    <source>
        <dbReference type="SAM" id="SignalP"/>
    </source>
</evidence>
<reference evidence="3 4" key="1">
    <citation type="submission" date="2022-06" db="EMBL/GenBank/DDBJ databases">
        <title>Dyella sp. Sa strain:Sa Genome sequencing.</title>
        <authorList>
            <person name="Park S."/>
        </authorList>
    </citation>
    <scope>NUCLEOTIDE SEQUENCE [LARGE SCALE GENOMIC DNA]</scope>
    <source>
        <strain evidence="3 4">Sa</strain>
    </source>
</reference>
<organism evidence="3 4">
    <name type="scientific">Dyella lutea</name>
    <dbReference type="NCBI Taxonomy" id="2950441"/>
    <lineage>
        <taxon>Bacteria</taxon>
        <taxon>Pseudomonadati</taxon>
        <taxon>Pseudomonadota</taxon>
        <taxon>Gammaproteobacteria</taxon>
        <taxon>Lysobacterales</taxon>
        <taxon>Rhodanobacteraceae</taxon>
        <taxon>Dyella</taxon>
    </lineage>
</organism>
<dbReference type="Pfam" id="PF03412">
    <property type="entry name" value="Peptidase_C39"/>
    <property type="match status" value="1"/>
</dbReference>
<keyword evidence="1" id="KW-0732">Signal</keyword>
<dbReference type="RefSeq" id="WP_253569178.1">
    <property type="nucleotide sequence ID" value="NZ_JAMZEK010000006.1"/>
</dbReference>
<dbReference type="CDD" id="cd02423">
    <property type="entry name" value="Peptidase_C39G"/>
    <property type="match status" value="1"/>
</dbReference>
<sequence>MKRWSPLLLWLFGCLPLAAAARAPVELQGVSGGVYTLHVTSLKEARFRNTIRQKYDFSCGSAAVATLLTYQYDYPMSEQTAFAQMYAHGDRAKINREGFSLLDIKRFLAAHGFDADGFEVPLEKLRQEHLPAIVLIDERGYHHFVVIKGLRDGRVLVGDPAMGTRSIPLRQFEAAWKTHLVFVIHNRRGLAIFNSPQDWRVAPLAPLGLAIDRRGLEGIVMPRRGPGDI</sequence>
<dbReference type="EMBL" id="JAMZEK010000006">
    <property type="protein sequence ID" value="MCP1376376.1"/>
    <property type="molecule type" value="Genomic_DNA"/>
</dbReference>
<dbReference type="Gene3D" id="3.90.70.10">
    <property type="entry name" value="Cysteine proteinases"/>
    <property type="match status" value="1"/>
</dbReference>
<feature type="chain" id="PRO_5046349337" evidence="1">
    <location>
        <begin position="20"/>
        <end position="229"/>
    </location>
</feature>
<dbReference type="Proteomes" id="UP001204615">
    <property type="component" value="Unassembled WGS sequence"/>
</dbReference>
<feature type="domain" description="Peptidase C39" evidence="2">
    <location>
        <begin position="53"/>
        <end position="183"/>
    </location>
</feature>
<accession>A0ABT1FGA3</accession>
<comment type="caution">
    <text evidence="3">The sequence shown here is derived from an EMBL/GenBank/DDBJ whole genome shotgun (WGS) entry which is preliminary data.</text>
</comment>
<dbReference type="InterPro" id="IPR005074">
    <property type="entry name" value="Peptidase_C39"/>
</dbReference>
<dbReference type="PROSITE" id="PS50990">
    <property type="entry name" value="PEPTIDASE_C39"/>
    <property type="match status" value="1"/>
</dbReference>
<proteinExistence type="predicted"/>
<name>A0ABT1FGA3_9GAMM</name>
<evidence type="ECO:0000313" key="3">
    <source>
        <dbReference type="EMBL" id="MCP1376376.1"/>
    </source>
</evidence>
<protein>
    <submittedName>
        <fullName evidence="3">C39 family peptidase</fullName>
    </submittedName>
</protein>
<gene>
    <name evidence="3" type="ORF">NC595_20190</name>
</gene>
<keyword evidence="4" id="KW-1185">Reference proteome</keyword>
<evidence type="ECO:0000259" key="2">
    <source>
        <dbReference type="PROSITE" id="PS50990"/>
    </source>
</evidence>
<feature type="signal peptide" evidence="1">
    <location>
        <begin position="1"/>
        <end position="19"/>
    </location>
</feature>